<gene>
    <name evidence="1" type="ORF">BB560_006327</name>
</gene>
<evidence type="ECO:0000313" key="2">
    <source>
        <dbReference type="Proteomes" id="UP000245609"/>
    </source>
</evidence>
<dbReference type="AlphaFoldDB" id="A0A2T9Y9H1"/>
<reference evidence="1 2" key="1">
    <citation type="journal article" date="2018" name="MBio">
        <title>Comparative Genomics Reveals the Core Gene Toolbox for the Fungus-Insect Symbiosis.</title>
        <authorList>
            <person name="Wang Y."/>
            <person name="Stata M."/>
            <person name="Wang W."/>
            <person name="Stajich J.E."/>
            <person name="White M.M."/>
            <person name="Moncalvo J.M."/>
        </authorList>
    </citation>
    <scope>NUCLEOTIDE SEQUENCE [LARGE SCALE GENOMIC DNA]</scope>
    <source>
        <strain evidence="1 2">SC-DP-2</strain>
    </source>
</reference>
<keyword evidence="2" id="KW-1185">Reference proteome</keyword>
<feature type="non-terminal residue" evidence="1">
    <location>
        <position position="105"/>
    </location>
</feature>
<dbReference type="STRING" id="133381.A0A2T9Y9H1"/>
<protein>
    <submittedName>
        <fullName evidence="1">Uncharacterized protein</fullName>
    </submittedName>
</protein>
<comment type="caution">
    <text evidence="1">The sequence shown here is derived from an EMBL/GenBank/DDBJ whole genome shotgun (WGS) entry which is preliminary data.</text>
</comment>
<dbReference type="EMBL" id="MBFS01003100">
    <property type="protein sequence ID" value="PVU88979.1"/>
    <property type="molecule type" value="Genomic_DNA"/>
</dbReference>
<dbReference type="Proteomes" id="UP000245609">
    <property type="component" value="Unassembled WGS sequence"/>
</dbReference>
<organism evidence="1 2">
    <name type="scientific">Smittium megazygosporum</name>
    <dbReference type="NCBI Taxonomy" id="133381"/>
    <lineage>
        <taxon>Eukaryota</taxon>
        <taxon>Fungi</taxon>
        <taxon>Fungi incertae sedis</taxon>
        <taxon>Zoopagomycota</taxon>
        <taxon>Kickxellomycotina</taxon>
        <taxon>Harpellomycetes</taxon>
        <taxon>Harpellales</taxon>
        <taxon>Legeriomycetaceae</taxon>
        <taxon>Smittium</taxon>
    </lineage>
</organism>
<accession>A0A2T9Y9H1</accession>
<sequence>MSDLDEIKNLDALNGYRKISIKELLNNREIAKNNVTRKAIDNSQQIGKSIKNRNIDVGTQVLLRNENKKKLDLQWYGLFEVVSKTEKFTYKLKDNKGNELPNFVH</sequence>
<name>A0A2T9Y9H1_9FUNG</name>
<evidence type="ECO:0000313" key="1">
    <source>
        <dbReference type="EMBL" id="PVU88979.1"/>
    </source>
</evidence>
<proteinExistence type="predicted"/>